<dbReference type="SMART" id="SM00849">
    <property type="entry name" value="Lactamase_B"/>
    <property type="match status" value="1"/>
</dbReference>
<dbReference type="SUPFAM" id="SSF56281">
    <property type="entry name" value="Metallo-hydrolase/oxidoreductase"/>
    <property type="match status" value="1"/>
</dbReference>
<dbReference type="InterPro" id="IPR036388">
    <property type="entry name" value="WH-like_DNA-bd_sf"/>
</dbReference>
<evidence type="ECO:0000313" key="2">
    <source>
        <dbReference type="EMBL" id="QVJ00890.1"/>
    </source>
</evidence>
<dbReference type="PANTHER" id="PTHR23131">
    <property type="entry name" value="ENDORIBONUCLEASE LACTB2"/>
    <property type="match status" value="1"/>
</dbReference>
<reference evidence="2" key="1">
    <citation type="submission" date="2021-05" db="EMBL/GenBank/DDBJ databases">
        <authorList>
            <person name="Kaiqin L."/>
            <person name="Jian G."/>
        </authorList>
    </citation>
    <scope>NUCLEOTIDE SEQUENCE</scope>
    <source>
        <strain evidence="2">HDS5</strain>
    </source>
</reference>
<protein>
    <submittedName>
        <fullName evidence="2">MBL fold metallo-hydrolase</fullName>
    </submittedName>
</protein>
<dbReference type="Pfam" id="PF00753">
    <property type="entry name" value="Lactamase_B"/>
    <property type="match status" value="1"/>
</dbReference>
<dbReference type="EMBL" id="CP074402">
    <property type="protein sequence ID" value="QVJ00890.1"/>
    <property type="molecule type" value="Genomic_DNA"/>
</dbReference>
<dbReference type="InterPro" id="IPR050662">
    <property type="entry name" value="Sec-metab_biosynth-thioest"/>
</dbReference>
<dbReference type="PANTHER" id="PTHR23131:SF4">
    <property type="entry name" value="METALLO-BETA-LACTAMASE SUPERFAMILY POTEIN"/>
    <property type="match status" value="1"/>
</dbReference>
<dbReference type="AlphaFoldDB" id="A0A975QK63"/>
<evidence type="ECO:0000259" key="1">
    <source>
        <dbReference type="SMART" id="SM00849"/>
    </source>
</evidence>
<sequence>MREVPPVEDLGEGLWSIPVPVPHNPIGFTYVYALESPGGPVLVDTGWNHDDSWDALVDGLRQAGHRVDEVRGAVVTHFHADHSGLTGRLREASGAWIAMHPADAEVLRRQEGRTDDERAASVIEQMVRAGFPEQDVEAFRASPTVFRPPAPPDASLGDGQRVDVPGLELRAVWTPGHTPGHLCLHLAGRDLLFTGDHVLPRITPHVGQFPLDSAEGDPLGDFLASQNRIGRLPGADRLLCLPSHETRFSGLAERAREIVDHHEERLELMVRLVGQGPTTLWELTSRLEWRRSWADMRPLARHMAASETAAHLRLLEERGLVAREGPAHRPRWASVIPGTTPRI</sequence>
<dbReference type="Gene3D" id="1.10.10.10">
    <property type="entry name" value="Winged helix-like DNA-binding domain superfamily/Winged helix DNA-binding domain"/>
    <property type="match status" value="1"/>
</dbReference>
<accession>A0A975QK63</accession>
<gene>
    <name evidence="2" type="ORF">KGD82_21235</name>
</gene>
<name>A0A975QK63_9ACTN</name>
<dbReference type="KEGG" id="nec:KGD82_21235"/>
<evidence type="ECO:0000313" key="3">
    <source>
        <dbReference type="Proteomes" id="UP000682416"/>
    </source>
</evidence>
<dbReference type="InterPro" id="IPR036866">
    <property type="entry name" value="RibonucZ/Hydroxyglut_hydro"/>
</dbReference>
<dbReference type="RefSeq" id="WP_431868786.1">
    <property type="nucleotide sequence ID" value="NZ_CBDRIY010000006.1"/>
</dbReference>
<dbReference type="InterPro" id="IPR001279">
    <property type="entry name" value="Metallo-B-lactamas"/>
</dbReference>
<keyword evidence="3" id="KW-1185">Reference proteome</keyword>
<dbReference type="Proteomes" id="UP000682416">
    <property type="component" value="Chromosome"/>
</dbReference>
<proteinExistence type="predicted"/>
<dbReference type="Gene3D" id="3.60.15.10">
    <property type="entry name" value="Ribonuclease Z/Hydroxyacylglutathione hydrolase-like"/>
    <property type="match status" value="1"/>
</dbReference>
<feature type="domain" description="Metallo-beta-lactamase" evidence="1">
    <location>
        <begin position="28"/>
        <end position="244"/>
    </location>
</feature>
<organism evidence="2 3">
    <name type="scientific">Nocardiopsis eucommiae</name>
    <dbReference type="NCBI Taxonomy" id="2831970"/>
    <lineage>
        <taxon>Bacteria</taxon>
        <taxon>Bacillati</taxon>
        <taxon>Actinomycetota</taxon>
        <taxon>Actinomycetes</taxon>
        <taxon>Streptosporangiales</taxon>
        <taxon>Nocardiopsidaceae</taxon>
        <taxon>Nocardiopsis</taxon>
    </lineage>
</organism>